<protein>
    <recommendedName>
        <fullName evidence="6">E2F/DP family winged-helix DNA-binding domain-containing protein</fullName>
    </recommendedName>
</protein>
<dbReference type="SUPFAM" id="SSF46785">
    <property type="entry name" value="Winged helix' DNA-binding domain"/>
    <property type="match status" value="2"/>
</dbReference>
<dbReference type="PANTHER" id="PTHR12081:SF7">
    <property type="entry name" value="TRANSCRIPTION FACTOR EFL-3"/>
    <property type="match status" value="1"/>
</dbReference>
<dbReference type="InterPro" id="IPR036390">
    <property type="entry name" value="WH_DNA-bd_sf"/>
</dbReference>
<dbReference type="Gene3D" id="1.10.10.10">
    <property type="entry name" value="Winged helix-like DNA-binding domain superfamily/Winged helix DNA-binding domain"/>
    <property type="match status" value="2"/>
</dbReference>
<sequence>MDSLTNTCYFSPPKRKVLGDRNVGSDSPISPTANLKLLTKVASECDSLENSNVINVNSVWNNINRNIETPPAPKTSGLGLYRIQKESLMPKKYTRKFKSLGFLCDNFLKLFPLEIQEGSQMVISLTEVANHLGVEKRRIYDIINVVESLKMAVKIAKNTYSWYGNQNLTNVLNTLKVQAIHFGIHHYVQLEQNKRNLFMESEDSLYLNNIPLDHSLLSMFRNERRIGLLCRKFIMLFIVTEDSGLINLDMAASILVGDDIPQQNKTRLRRLYDIANILVSLGVIKKLDSNSLPEHVAFKKPVFTYAGPPLNISDQSLNKEFETMPYKWDILDFTDVQNSDLSEDSNDINSDLLISNVRDESISRAAATVRLHHSYSMENSPNDKGKNNTLSSLSLQQPAAKKRLVFSTQRTEVPLVKKCEVGFIKAPTNSFCFKPSCNILTTKKMNYVEKRPALDSIGNITKKSPILRLVNANNESPSLIQNGGLYKAVIVGRDIQLIKIEGVKNA</sequence>
<evidence type="ECO:0000256" key="5">
    <source>
        <dbReference type="RuleBase" id="RU003796"/>
    </source>
</evidence>
<keyword evidence="3 5" id="KW-0238">DNA-binding</keyword>
<comment type="similarity">
    <text evidence="1 5">Belongs to the E2F/DP family.</text>
</comment>
<dbReference type="InterPro" id="IPR036388">
    <property type="entry name" value="WH-like_DNA-bd_sf"/>
</dbReference>
<evidence type="ECO:0000256" key="2">
    <source>
        <dbReference type="ARBA" id="ARBA00023015"/>
    </source>
</evidence>
<dbReference type="InterPro" id="IPR003316">
    <property type="entry name" value="E2F_WHTH_DNA-bd_dom"/>
</dbReference>
<comment type="subcellular location">
    <subcellularLocation>
        <location evidence="5">Nucleus</location>
    </subcellularLocation>
</comment>
<name>A0A1B6DN63_9HEMI</name>
<dbReference type="Pfam" id="PF02319">
    <property type="entry name" value="WHD_E2F_TDP"/>
    <property type="match status" value="2"/>
</dbReference>
<evidence type="ECO:0000313" key="7">
    <source>
        <dbReference type="EMBL" id="JAS26400.1"/>
    </source>
</evidence>
<evidence type="ECO:0000313" key="8">
    <source>
        <dbReference type="EMBL" id="JAS27108.1"/>
    </source>
</evidence>
<dbReference type="InterPro" id="IPR015633">
    <property type="entry name" value="E2F"/>
</dbReference>
<accession>A0A1B6DN63</accession>
<evidence type="ECO:0000259" key="6">
    <source>
        <dbReference type="SMART" id="SM01372"/>
    </source>
</evidence>
<dbReference type="EMBL" id="GEDC01010898">
    <property type="protein sequence ID" value="JAS26400.1"/>
    <property type="molecule type" value="Transcribed_RNA"/>
</dbReference>
<keyword evidence="4 5" id="KW-0804">Transcription</keyword>
<keyword evidence="5" id="KW-0539">Nucleus</keyword>
<keyword evidence="2 5" id="KW-0805">Transcription regulation</keyword>
<dbReference type="GO" id="GO:0090575">
    <property type="term" value="C:RNA polymerase II transcription regulator complex"/>
    <property type="evidence" value="ECO:0007669"/>
    <property type="project" value="TreeGrafter"/>
</dbReference>
<evidence type="ECO:0000256" key="4">
    <source>
        <dbReference type="ARBA" id="ARBA00023163"/>
    </source>
</evidence>
<organism evidence="8">
    <name type="scientific">Clastoptera arizonana</name>
    <name type="common">Arizona spittle bug</name>
    <dbReference type="NCBI Taxonomy" id="38151"/>
    <lineage>
        <taxon>Eukaryota</taxon>
        <taxon>Metazoa</taxon>
        <taxon>Ecdysozoa</taxon>
        <taxon>Arthropoda</taxon>
        <taxon>Hexapoda</taxon>
        <taxon>Insecta</taxon>
        <taxon>Pterygota</taxon>
        <taxon>Neoptera</taxon>
        <taxon>Paraneoptera</taxon>
        <taxon>Hemiptera</taxon>
        <taxon>Auchenorrhyncha</taxon>
        <taxon>Cercopoidea</taxon>
        <taxon>Clastopteridae</taxon>
        <taxon>Clastoptera</taxon>
    </lineage>
</organism>
<reference evidence="8" key="1">
    <citation type="submission" date="2015-12" db="EMBL/GenBank/DDBJ databases">
        <title>De novo transcriptome assembly of four potential Pierce s Disease insect vectors from Arizona vineyards.</title>
        <authorList>
            <person name="Tassone E.E."/>
        </authorList>
    </citation>
    <scope>NUCLEOTIDE SEQUENCE</scope>
</reference>
<dbReference type="AlphaFoldDB" id="A0A1B6DN63"/>
<proteinExistence type="inferred from homology"/>
<dbReference type="PANTHER" id="PTHR12081">
    <property type="entry name" value="TRANSCRIPTION FACTOR E2F"/>
    <property type="match status" value="1"/>
</dbReference>
<evidence type="ECO:0000256" key="1">
    <source>
        <dbReference type="ARBA" id="ARBA00010940"/>
    </source>
</evidence>
<dbReference type="SMART" id="SM01372">
    <property type="entry name" value="E2F_TDP"/>
    <property type="match status" value="2"/>
</dbReference>
<dbReference type="GO" id="GO:0000978">
    <property type="term" value="F:RNA polymerase II cis-regulatory region sequence-specific DNA binding"/>
    <property type="evidence" value="ECO:0007669"/>
    <property type="project" value="InterPro"/>
</dbReference>
<dbReference type="EMBL" id="GEDC01010190">
    <property type="protein sequence ID" value="JAS27108.1"/>
    <property type="molecule type" value="Transcribed_RNA"/>
</dbReference>
<gene>
    <name evidence="7" type="ORF">g.28813</name>
    <name evidence="8" type="ORF">g.28814</name>
</gene>
<dbReference type="GO" id="GO:0000981">
    <property type="term" value="F:DNA-binding transcription factor activity, RNA polymerase II-specific"/>
    <property type="evidence" value="ECO:0007669"/>
    <property type="project" value="TreeGrafter"/>
</dbReference>
<feature type="domain" description="E2F/DP family winged-helix DNA-binding" evidence="6">
    <location>
        <begin position="95"/>
        <end position="164"/>
    </location>
</feature>
<evidence type="ECO:0000256" key="3">
    <source>
        <dbReference type="ARBA" id="ARBA00023125"/>
    </source>
</evidence>
<feature type="domain" description="E2F/DP family winged-helix DNA-binding" evidence="6">
    <location>
        <begin position="221"/>
        <end position="307"/>
    </location>
</feature>